<accession>A0A1H3KQC7</accession>
<reference evidence="1 2" key="1">
    <citation type="submission" date="2016-10" db="EMBL/GenBank/DDBJ databases">
        <authorList>
            <person name="de Groot N.N."/>
        </authorList>
    </citation>
    <scope>NUCLEOTIDE SEQUENCE [LARGE SCALE GENOMIC DNA]</scope>
    <source>
        <strain evidence="1 2">CGMCC 4.3491</strain>
    </source>
</reference>
<dbReference type="EMBL" id="FNPZ01000001">
    <property type="protein sequence ID" value="SDY54333.1"/>
    <property type="molecule type" value="Genomic_DNA"/>
</dbReference>
<sequence>MADLVVDTDTLRELDSSLRLIVNTLDSAGGMSRSTADACGDGDLAGVLIDFADDWEDTREDMLDAVRSISDAVHMISSAFDEVDGKLLEALQKAMG</sequence>
<evidence type="ECO:0000313" key="2">
    <source>
        <dbReference type="Proteomes" id="UP000198891"/>
    </source>
</evidence>
<keyword evidence="2" id="KW-1185">Reference proteome</keyword>
<protein>
    <recommendedName>
        <fullName evidence="3">Excreted virulence factor EspC, type VII ESX diderm</fullName>
    </recommendedName>
</protein>
<dbReference type="Proteomes" id="UP000198891">
    <property type="component" value="Unassembled WGS sequence"/>
</dbReference>
<evidence type="ECO:0008006" key="3">
    <source>
        <dbReference type="Google" id="ProtNLM"/>
    </source>
</evidence>
<evidence type="ECO:0000313" key="1">
    <source>
        <dbReference type="EMBL" id="SDY54333.1"/>
    </source>
</evidence>
<gene>
    <name evidence="1" type="ORF">SAMN05216554_0652</name>
</gene>
<dbReference type="STRING" id="381665.SAMN05216554_0652"/>
<organism evidence="1 2">
    <name type="scientific">Herbiconiux ginsengi</name>
    <dbReference type="NCBI Taxonomy" id="381665"/>
    <lineage>
        <taxon>Bacteria</taxon>
        <taxon>Bacillati</taxon>
        <taxon>Actinomycetota</taxon>
        <taxon>Actinomycetes</taxon>
        <taxon>Micrococcales</taxon>
        <taxon>Microbacteriaceae</taxon>
        <taxon>Herbiconiux</taxon>
    </lineage>
</organism>
<dbReference type="AlphaFoldDB" id="A0A1H3KQC7"/>
<proteinExistence type="predicted"/>
<dbReference type="RefSeq" id="WP_092548656.1">
    <property type="nucleotide sequence ID" value="NZ_FNPZ01000001.1"/>
</dbReference>
<dbReference type="OrthoDB" id="5195569at2"/>
<name>A0A1H3KQC7_9MICO</name>